<dbReference type="Gene3D" id="2.30.29.30">
    <property type="entry name" value="Pleckstrin-homology domain (PH domain)/Phosphotyrosine-binding domain (PTB)"/>
    <property type="match status" value="1"/>
</dbReference>
<keyword evidence="5" id="KW-1185">Reference proteome</keyword>
<proteinExistence type="predicted"/>
<comment type="subcellular location">
    <subcellularLocation>
        <location evidence="1">Membrane</location>
    </subcellularLocation>
</comment>
<dbReference type="FunFam" id="2.30.29.30:FF:000073">
    <property type="entry name" value="Pleckstrin homology domain-containing family B member 2"/>
    <property type="match status" value="1"/>
</dbReference>
<organism evidence="4 5">
    <name type="scientific">Synaphobranchus kaupii</name>
    <name type="common">Kaup's arrowtooth eel</name>
    <dbReference type="NCBI Taxonomy" id="118154"/>
    <lineage>
        <taxon>Eukaryota</taxon>
        <taxon>Metazoa</taxon>
        <taxon>Chordata</taxon>
        <taxon>Craniata</taxon>
        <taxon>Vertebrata</taxon>
        <taxon>Euteleostomi</taxon>
        <taxon>Actinopterygii</taxon>
        <taxon>Neopterygii</taxon>
        <taxon>Teleostei</taxon>
        <taxon>Anguilliformes</taxon>
        <taxon>Synaphobranchidae</taxon>
        <taxon>Synaphobranchus</taxon>
    </lineage>
</organism>
<evidence type="ECO:0000313" key="5">
    <source>
        <dbReference type="Proteomes" id="UP001152622"/>
    </source>
</evidence>
<accession>A0A9Q1EYZ7</accession>
<evidence type="ECO:0000256" key="2">
    <source>
        <dbReference type="ARBA" id="ARBA00023136"/>
    </source>
</evidence>
<dbReference type="PANTHER" id="PTHR14309:SF7">
    <property type="entry name" value="PLECKSTRIN HOMOLOGY DOMAIN-CONTAINING FAMILY B MEMBER 1"/>
    <property type="match status" value="1"/>
</dbReference>
<feature type="domain" description="PH" evidence="3">
    <location>
        <begin position="4"/>
        <end position="96"/>
    </location>
</feature>
<sequence length="146" mass="16381">MALMKSGWLWRQSSVFKRWKLNWCDLWIDGNFICYKTESRRDYETRVSLKSKCVAVKSGVECTGVNPPEGRPRENLLALYLRDGSTIVMCANNGDEALYPPYLDTSRPMRWDSAPGGPGSAGRHGDRGGTAVAFVDALLVMLRKPH</sequence>
<gene>
    <name evidence="4" type="ORF">SKAU_G00263820</name>
</gene>
<name>A0A9Q1EYZ7_SYNKA</name>
<protein>
    <recommendedName>
        <fullName evidence="3">PH domain-containing protein</fullName>
    </recommendedName>
</protein>
<evidence type="ECO:0000313" key="4">
    <source>
        <dbReference type="EMBL" id="KAJ8347793.1"/>
    </source>
</evidence>
<dbReference type="Pfam" id="PF00169">
    <property type="entry name" value="PH"/>
    <property type="match status" value="1"/>
</dbReference>
<comment type="caution">
    <text evidence="4">The sequence shown here is derived from an EMBL/GenBank/DDBJ whole genome shotgun (WGS) entry which is preliminary data.</text>
</comment>
<dbReference type="GO" id="GO:0016020">
    <property type="term" value="C:membrane"/>
    <property type="evidence" value="ECO:0007669"/>
    <property type="project" value="UniProtKB-SubCell"/>
</dbReference>
<dbReference type="OrthoDB" id="2157866at2759"/>
<evidence type="ECO:0000259" key="3">
    <source>
        <dbReference type="Pfam" id="PF00169"/>
    </source>
</evidence>
<evidence type="ECO:0000256" key="1">
    <source>
        <dbReference type="ARBA" id="ARBA00004370"/>
    </source>
</evidence>
<dbReference type="GO" id="GO:0045595">
    <property type="term" value="P:regulation of cell differentiation"/>
    <property type="evidence" value="ECO:0007669"/>
    <property type="project" value="TreeGrafter"/>
</dbReference>
<keyword evidence="2" id="KW-0472">Membrane</keyword>
<dbReference type="EMBL" id="JAINUF010000010">
    <property type="protein sequence ID" value="KAJ8347793.1"/>
    <property type="molecule type" value="Genomic_DNA"/>
</dbReference>
<dbReference type="InterPro" id="IPR001849">
    <property type="entry name" value="PH_domain"/>
</dbReference>
<dbReference type="SUPFAM" id="SSF50729">
    <property type="entry name" value="PH domain-like"/>
    <property type="match status" value="1"/>
</dbReference>
<dbReference type="Proteomes" id="UP001152622">
    <property type="component" value="Chromosome 10"/>
</dbReference>
<dbReference type="InterPro" id="IPR011993">
    <property type="entry name" value="PH-like_dom_sf"/>
</dbReference>
<dbReference type="AlphaFoldDB" id="A0A9Q1EYZ7"/>
<dbReference type="PANTHER" id="PTHR14309">
    <property type="entry name" value="EXPRESSED PROTEIN"/>
    <property type="match status" value="1"/>
</dbReference>
<reference evidence="4" key="1">
    <citation type="journal article" date="2023" name="Science">
        <title>Genome structures resolve the early diversification of teleost fishes.</title>
        <authorList>
            <person name="Parey E."/>
            <person name="Louis A."/>
            <person name="Montfort J."/>
            <person name="Bouchez O."/>
            <person name="Roques C."/>
            <person name="Iampietro C."/>
            <person name="Lluch J."/>
            <person name="Castinel A."/>
            <person name="Donnadieu C."/>
            <person name="Desvignes T."/>
            <person name="Floi Bucao C."/>
            <person name="Jouanno E."/>
            <person name="Wen M."/>
            <person name="Mejri S."/>
            <person name="Dirks R."/>
            <person name="Jansen H."/>
            <person name="Henkel C."/>
            <person name="Chen W.J."/>
            <person name="Zahm M."/>
            <person name="Cabau C."/>
            <person name="Klopp C."/>
            <person name="Thompson A.W."/>
            <person name="Robinson-Rechavi M."/>
            <person name="Braasch I."/>
            <person name="Lecointre G."/>
            <person name="Bobe J."/>
            <person name="Postlethwait J.H."/>
            <person name="Berthelot C."/>
            <person name="Roest Crollius H."/>
            <person name="Guiguen Y."/>
        </authorList>
    </citation>
    <scope>NUCLEOTIDE SEQUENCE</scope>
    <source>
        <strain evidence="4">WJC10195</strain>
    </source>
</reference>
<dbReference type="InterPro" id="IPR039680">
    <property type="entry name" value="PLEKHB1/2"/>
</dbReference>